<evidence type="ECO:0000313" key="2">
    <source>
        <dbReference type="Proteomes" id="UP000249542"/>
    </source>
</evidence>
<dbReference type="InterPro" id="IPR019619">
    <property type="entry name" value="DUF2490"/>
</dbReference>
<keyword evidence="2" id="KW-1185">Reference proteome</keyword>
<dbReference type="RefSeq" id="WP_170116560.1">
    <property type="nucleotide sequence ID" value="NZ_QKYV01000001.1"/>
</dbReference>
<proteinExistence type="predicted"/>
<dbReference type="EMBL" id="QKYV01000001">
    <property type="protein sequence ID" value="PZW43852.1"/>
    <property type="molecule type" value="Genomic_DNA"/>
</dbReference>
<comment type="caution">
    <text evidence="1">The sequence shown here is derived from an EMBL/GenBank/DDBJ whole genome shotgun (WGS) entry which is preliminary data.</text>
</comment>
<protein>
    <submittedName>
        <fullName evidence="1">Uncharacterized protein DUF2490</fullName>
    </submittedName>
</protein>
<gene>
    <name evidence="1" type="ORF">LX95_00178</name>
</gene>
<dbReference type="Proteomes" id="UP000249542">
    <property type="component" value="Unassembled WGS sequence"/>
</dbReference>
<dbReference type="Pfam" id="PF10677">
    <property type="entry name" value="DUF2490"/>
    <property type="match status" value="1"/>
</dbReference>
<dbReference type="AlphaFoldDB" id="A0A2W7IE01"/>
<reference evidence="1 2" key="1">
    <citation type="submission" date="2018-06" db="EMBL/GenBank/DDBJ databases">
        <title>Genomic Encyclopedia of Archaeal and Bacterial Type Strains, Phase II (KMG-II): from individual species to whole genera.</title>
        <authorList>
            <person name="Goeker M."/>
        </authorList>
    </citation>
    <scope>NUCLEOTIDE SEQUENCE [LARGE SCALE GENOMIC DNA]</scope>
    <source>
        <strain evidence="1 2">DSM 15361</strain>
    </source>
</reference>
<sequence length="231" mass="27326">MITSFSKFALSVFFLFISYTGYSQTNFTGYINPEISINISNESPWSHSFGIAQRDVVYTDYENVNDFDKELDFQYKFLELNHYTSRQIGFHSKVSAGIRYRFEDGKNETRIIEQYAYSKKIGRIKIAHRLRLAQRYREITTFRTRYRFSAEFPLQGDKVNPKEFSLVASTEAVWEMGKKERPNLGQRFAAQINYRLFENTRLNLGLEYRHRDYTHSPYVEVFLLSGLKISL</sequence>
<accession>A0A2W7IE01</accession>
<organism evidence="1 2">
    <name type="scientific">Mesonia algae</name>
    <dbReference type="NCBI Taxonomy" id="213248"/>
    <lineage>
        <taxon>Bacteria</taxon>
        <taxon>Pseudomonadati</taxon>
        <taxon>Bacteroidota</taxon>
        <taxon>Flavobacteriia</taxon>
        <taxon>Flavobacteriales</taxon>
        <taxon>Flavobacteriaceae</taxon>
        <taxon>Mesonia</taxon>
    </lineage>
</organism>
<evidence type="ECO:0000313" key="1">
    <source>
        <dbReference type="EMBL" id="PZW43852.1"/>
    </source>
</evidence>
<name>A0A2W7IE01_9FLAO</name>